<dbReference type="InterPro" id="IPR006680">
    <property type="entry name" value="Amidohydro-rel"/>
</dbReference>
<reference evidence="3" key="1">
    <citation type="journal article" date="2019" name="Int. J. Syst. Evol. Microbiol.">
        <title>The Global Catalogue of Microorganisms (GCM) 10K type strain sequencing project: providing services to taxonomists for standard genome sequencing and annotation.</title>
        <authorList>
            <consortium name="The Broad Institute Genomics Platform"/>
            <consortium name="The Broad Institute Genome Sequencing Center for Infectious Disease"/>
            <person name="Wu L."/>
            <person name="Ma J."/>
        </authorList>
    </citation>
    <scope>NUCLEOTIDE SEQUENCE [LARGE SCALE GENOMIC DNA]</scope>
    <source>
        <strain evidence="3">CECT 7131</strain>
    </source>
</reference>
<comment type="caution">
    <text evidence="2">The sequence shown here is derived from an EMBL/GenBank/DDBJ whole genome shotgun (WGS) entry which is preliminary data.</text>
</comment>
<dbReference type="PANTHER" id="PTHR35563">
    <property type="entry name" value="BARREL METAL-DEPENDENT HYDROLASE, PUTATIVE (AFU_ORTHOLOGUE AFUA_1G16240)-RELATED"/>
    <property type="match status" value="1"/>
</dbReference>
<gene>
    <name evidence="2" type="ORF">QWZ14_25385</name>
</gene>
<dbReference type="EMBL" id="JAUFPN010000197">
    <property type="protein sequence ID" value="MDN3567725.1"/>
    <property type="molecule type" value="Genomic_DNA"/>
</dbReference>
<dbReference type="PANTHER" id="PTHR35563:SF2">
    <property type="entry name" value="BARREL METAL-DEPENDENT HYDROLASE, PUTATIVE (AFU_ORTHOLOGUE AFUA_1G16240)-RELATED"/>
    <property type="match status" value="1"/>
</dbReference>
<sequence>MLPTPRLPVPPGACDTHMHLYGPGYPLAPTNGGRPVPAEADVAAYRAVMARLGLSRVVVVQPTSYGTDNRCTLDAVATLGDAARAVVVVTPAATPAGLARLHAAGARGARFHLLGGAPQGWEAVAPVAALVAPLGWHVQLQFDGNELPAREAMIRALPCPVVLDHIARFHPPGAPDSQPVRALLRLLETGRVWLKVSAPYHSSLAGPPDYRDVTAIARAAIGTASDRVVWASNWPHPNPPAHPVDEAALLDLLGHWVPDDATRRRILVDNPAALYGWPPPAKPG</sequence>
<proteinExistence type="predicted"/>
<dbReference type="Gene3D" id="3.20.20.140">
    <property type="entry name" value="Metal-dependent hydrolases"/>
    <property type="match status" value="1"/>
</dbReference>
<evidence type="ECO:0000313" key="2">
    <source>
        <dbReference type="EMBL" id="MDN3567725.1"/>
    </source>
</evidence>
<keyword evidence="3" id="KW-1185">Reference proteome</keyword>
<evidence type="ECO:0000313" key="3">
    <source>
        <dbReference type="Proteomes" id="UP001529369"/>
    </source>
</evidence>
<dbReference type="Pfam" id="PF04909">
    <property type="entry name" value="Amidohydro_2"/>
    <property type="match status" value="1"/>
</dbReference>
<protein>
    <submittedName>
        <fullName evidence="2">Amidohydrolase family protein</fullName>
    </submittedName>
</protein>
<feature type="domain" description="Amidohydrolase-related" evidence="1">
    <location>
        <begin position="14"/>
        <end position="276"/>
    </location>
</feature>
<evidence type="ECO:0000259" key="1">
    <source>
        <dbReference type="Pfam" id="PF04909"/>
    </source>
</evidence>
<organism evidence="2 3">
    <name type="scientific">Paeniroseomonas aquatica</name>
    <dbReference type="NCBI Taxonomy" id="373043"/>
    <lineage>
        <taxon>Bacteria</taxon>
        <taxon>Pseudomonadati</taxon>
        <taxon>Pseudomonadota</taxon>
        <taxon>Alphaproteobacteria</taxon>
        <taxon>Acetobacterales</taxon>
        <taxon>Acetobacteraceae</taxon>
        <taxon>Paeniroseomonas</taxon>
    </lineage>
</organism>
<dbReference type="SUPFAM" id="SSF51556">
    <property type="entry name" value="Metallo-dependent hydrolases"/>
    <property type="match status" value="1"/>
</dbReference>
<dbReference type="InterPro" id="IPR032466">
    <property type="entry name" value="Metal_Hydrolase"/>
</dbReference>
<name>A0ABT8ADI4_9PROT</name>
<dbReference type="RefSeq" id="WP_290319785.1">
    <property type="nucleotide sequence ID" value="NZ_JAUFPN010000197.1"/>
</dbReference>
<accession>A0ABT8ADI4</accession>
<dbReference type="InterPro" id="IPR052358">
    <property type="entry name" value="Aro_Compnd_Degr_Hydrolases"/>
</dbReference>
<dbReference type="Proteomes" id="UP001529369">
    <property type="component" value="Unassembled WGS sequence"/>
</dbReference>